<dbReference type="InterPro" id="IPR003339">
    <property type="entry name" value="ABC/ECF_trnsptr_transmembrane"/>
</dbReference>
<keyword evidence="4 5" id="KW-0472">Membrane</keyword>
<feature type="transmembrane region" description="Helical" evidence="5">
    <location>
        <begin position="42"/>
        <end position="62"/>
    </location>
</feature>
<dbReference type="GO" id="GO:0005886">
    <property type="term" value="C:plasma membrane"/>
    <property type="evidence" value="ECO:0007669"/>
    <property type="project" value="TreeGrafter"/>
</dbReference>
<comment type="caution">
    <text evidence="6">The sequence shown here is derived from an EMBL/GenBank/DDBJ whole genome shotgun (WGS) entry which is preliminary data.</text>
</comment>
<evidence type="ECO:0000313" key="6">
    <source>
        <dbReference type="EMBL" id="MQL51497.1"/>
    </source>
</evidence>
<dbReference type="PANTHER" id="PTHR33514">
    <property type="entry name" value="PROTEIN ABCI12, CHLOROPLASTIC"/>
    <property type="match status" value="1"/>
</dbReference>
<dbReference type="CDD" id="cd16914">
    <property type="entry name" value="EcfT"/>
    <property type="match status" value="1"/>
</dbReference>
<dbReference type="EMBL" id="WHYR01000008">
    <property type="protein sequence ID" value="MQL51497.1"/>
    <property type="molecule type" value="Genomic_DNA"/>
</dbReference>
<name>A0A6N7IPJ6_9FIRM</name>
<dbReference type="OrthoDB" id="8635523at2"/>
<organism evidence="6 7">
    <name type="scientific">Desulfofundulus thermobenzoicus</name>
    <dbReference type="NCBI Taxonomy" id="29376"/>
    <lineage>
        <taxon>Bacteria</taxon>
        <taxon>Bacillati</taxon>
        <taxon>Bacillota</taxon>
        <taxon>Clostridia</taxon>
        <taxon>Eubacteriales</taxon>
        <taxon>Peptococcaceae</taxon>
        <taxon>Desulfofundulus</taxon>
    </lineage>
</organism>
<feature type="transmembrane region" description="Helical" evidence="5">
    <location>
        <begin position="106"/>
        <end position="129"/>
    </location>
</feature>
<evidence type="ECO:0000256" key="3">
    <source>
        <dbReference type="ARBA" id="ARBA00022989"/>
    </source>
</evidence>
<gene>
    <name evidence="6" type="ORF">GFC01_04300</name>
</gene>
<dbReference type="PANTHER" id="PTHR33514:SF13">
    <property type="entry name" value="PROTEIN ABCI12, CHLOROPLASTIC"/>
    <property type="match status" value="1"/>
</dbReference>
<comment type="subcellular location">
    <subcellularLocation>
        <location evidence="1">Membrane</location>
        <topology evidence="1">Multi-pass membrane protein</topology>
    </subcellularLocation>
</comment>
<evidence type="ECO:0000256" key="2">
    <source>
        <dbReference type="ARBA" id="ARBA00022692"/>
    </source>
</evidence>
<dbReference type="AlphaFoldDB" id="A0A6N7IPJ6"/>
<reference evidence="6 7" key="1">
    <citation type="submission" date="2019-10" db="EMBL/GenBank/DDBJ databases">
        <title>Comparative genomics of sulfur disproportionating microorganisms.</title>
        <authorList>
            <person name="Ward L.M."/>
            <person name="Bertran E."/>
            <person name="Johnston D."/>
        </authorList>
    </citation>
    <scope>NUCLEOTIDE SEQUENCE [LARGE SCALE GENOMIC DNA]</scope>
    <source>
        <strain evidence="6 7">DSM 14055</strain>
    </source>
</reference>
<proteinExistence type="predicted"/>
<evidence type="ECO:0000256" key="5">
    <source>
        <dbReference type="SAM" id="Phobius"/>
    </source>
</evidence>
<evidence type="ECO:0000256" key="4">
    <source>
        <dbReference type="ARBA" id="ARBA00023136"/>
    </source>
</evidence>
<sequence length="260" mass="28687">MPGLVDYVPGASLLHRLHPLTKMFWALTVFALAMLFSQVPYLLALLGLVLVFAAAGGVLGVLRPACRGLFIFALVLLLIQALAVGEGRVLFYFLPWIPAWPVTDGGLLLGVAMGLRMVVIVLSFLVFLATTETREIILVLVEKLRVPYDYAFMLMTAIRFVPTFFAEAHQVREAQQARGYRVEGSNPLQKIKAYAPVAVPLVLLSLRRAEHLAMAMETRGYGCGPRTYLREPRVKGVDYAVWGLLLLLLAAAVLIRLLPT</sequence>
<dbReference type="Proteomes" id="UP000441717">
    <property type="component" value="Unassembled WGS sequence"/>
</dbReference>
<keyword evidence="7" id="KW-1185">Reference proteome</keyword>
<protein>
    <submittedName>
        <fullName evidence="6">Energy-coupling factor transporter transmembrane protein EcfT</fullName>
    </submittedName>
</protein>
<feature type="transmembrane region" description="Helical" evidence="5">
    <location>
        <begin position="239"/>
        <end position="258"/>
    </location>
</feature>
<dbReference type="RefSeq" id="WP_152945425.1">
    <property type="nucleotide sequence ID" value="NZ_WHYR01000008.1"/>
</dbReference>
<feature type="transmembrane region" description="Helical" evidence="5">
    <location>
        <begin position="69"/>
        <end position="94"/>
    </location>
</feature>
<keyword evidence="3 5" id="KW-1133">Transmembrane helix</keyword>
<evidence type="ECO:0000256" key="1">
    <source>
        <dbReference type="ARBA" id="ARBA00004141"/>
    </source>
</evidence>
<accession>A0A6N7IPJ6</accession>
<evidence type="ECO:0000313" key="7">
    <source>
        <dbReference type="Proteomes" id="UP000441717"/>
    </source>
</evidence>
<keyword evidence="2 5" id="KW-0812">Transmembrane</keyword>
<dbReference type="Pfam" id="PF02361">
    <property type="entry name" value="CbiQ"/>
    <property type="match status" value="1"/>
</dbReference>